<feature type="transmembrane region" description="Helical" evidence="1">
    <location>
        <begin position="279"/>
        <end position="303"/>
    </location>
</feature>
<evidence type="ECO:0000313" key="3">
    <source>
        <dbReference type="EMBL" id="OGK52410.1"/>
    </source>
</evidence>
<reference evidence="3 4" key="1">
    <citation type="journal article" date="2016" name="Nat. Commun.">
        <title>Thousands of microbial genomes shed light on interconnected biogeochemical processes in an aquifer system.</title>
        <authorList>
            <person name="Anantharaman K."/>
            <person name="Brown C.T."/>
            <person name="Hug L.A."/>
            <person name="Sharon I."/>
            <person name="Castelle C.J."/>
            <person name="Probst A.J."/>
            <person name="Thomas B.C."/>
            <person name="Singh A."/>
            <person name="Wilkins M.J."/>
            <person name="Karaoz U."/>
            <person name="Brodie E.L."/>
            <person name="Williams K.H."/>
            <person name="Hubbard S.S."/>
            <person name="Banfield J.F."/>
        </authorList>
    </citation>
    <scope>NUCLEOTIDE SEQUENCE [LARGE SCALE GENOMIC DNA]</scope>
</reference>
<proteinExistence type="predicted"/>
<dbReference type="PANTHER" id="PTHR43685">
    <property type="entry name" value="GLYCOSYLTRANSFERASE"/>
    <property type="match status" value="1"/>
</dbReference>
<keyword evidence="1" id="KW-0812">Transmembrane</keyword>
<dbReference type="PANTHER" id="PTHR43685:SF3">
    <property type="entry name" value="SLR2126 PROTEIN"/>
    <property type="match status" value="1"/>
</dbReference>
<feature type="domain" description="Glycosyltransferase 2-like" evidence="2">
    <location>
        <begin position="9"/>
        <end position="131"/>
    </location>
</feature>
<dbReference type="AlphaFoldDB" id="A0A1F7J9Y5"/>
<gene>
    <name evidence="3" type="ORF">A2966_01945</name>
</gene>
<dbReference type="Pfam" id="PF00535">
    <property type="entry name" value="Glycos_transf_2"/>
    <property type="match status" value="1"/>
</dbReference>
<organism evidence="3 4">
    <name type="scientific">Candidatus Roizmanbacteria bacterium RIFCSPLOWO2_01_FULL_41_22</name>
    <dbReference type="NCBI Taxonomy" id="1802067"/>
    <lineage>
        <taxon>Bacteria</taxon>
        <taxon>Candidatus Roizmaniibacteriota</taxon>
    </lineage>
</organism>
<dbReference type="EMBL" id="MGAR01000010">
    <property type="protein sequence ID" value="OGK52410.1"/>
    <property type="molecule type" value="Genomic_DNA"/>
</dbReference>
<comment type="caution">
    <text evidence="3">The sequence shown here is derived from an EMBL/GenBank/DDBJ whole genome shotgun (WGS) entry which is preliminary data.</text>
</comment>
<dbReference type="InterPro" id="IPR029044">
    <property type="entry name" value="Nucleotide-diphossugar_trans"/>
</dbReference>
<evidence type="ECO:0000256" key="1">
    <source>
        <dbReference type="SAM" id="Phobius"/>
    </source>
</evidence>
<dbReference type="SUPFAM" id="SSF53448">
    <property type="entry name" value="Nucleotide-diphospho-sugar transferases"/>
    <property type="match status" value="1"/>
</dbReference>
<sequence length="340" mass="39119">MHTSRPTVSVIIPTRKINRYLLEETLPALQKQSFRRFEVIILPDFILNRYDSLIKIYPWLKILTIKDKSKPGSKRDFGAVNASGQFLAFIDDDVFPTSNWLKNAVKLFKERPTIDLIGGPGILPKKTNTWEIIFDEILKRPLGSGEYNYRFTKKPERLVDDYPAMNLLIRKNTFFKLGGFHTQYWPGEDSKLTNRAANLAKKLVLYHPEVTVYHHRRTSLHSHLTQHSNYGLTRGAFFAQGDKNSTKLMYLIPAFFTLYLVGLSVLWGMSMVFTPNLTILIICLLPIFLYLLACLYLAIQVFVKRKNPVVAVAAVFVLFLTHIVYGVNFVQGFIGELIKR</sequence>
<evidence type="ECO:0000259" key="2">
    <source>
        <dbReference type="Pfam" id="PF00535"/>
    </source>
</evidence>
<feature type="transmembrane region" description="Helical" evidence="1">
    <location>
        <begin position="309"/>
        <end position="330"/>
    </location>
</feature>
<protein>
    <recommendedName>
        <fullName evidence="2">Glycosyltransferase 2-like domain-containing protein</fullName>
    </recommendedName>
</protein>
<dbReference type="Proteomes" id="UP000176480">
    <property type="component" value="Unassembled WGS sequence"/>
</dbReference>
<keyword evidence="1" id="KW-0472">Membrane</keyword>
<dbReference type="InterPro" id="IPR001173">
    <property type="entry name" value="Glyco_trans_2-like"/>
</dbReference>
<dbReference type="STRING" id="1802067.A2966_01945"/>
<dbReference type="InterPro" id="IPR050834">
    <property type="entry name" value="Glycosyltransf_2"/>
</dbReference>
<keyword evidence="1" id="KW-1133">Transmembrane helix</keyword>
<evidence type="ECO:0000313" key="4">
    <source>
        <dbReference type="Proteomes" id="UP000176480"/>
    </source>
</evidence>
<name>A0A1F7J9Y5_9BACT</name>
<accession>A0A1F7J9Y5</accession>
<feature type="transmembrane region" description="Helical" evidence="1">
    <location>
        <begin position="248"/>
        <end position="267"/>
    </location>
</feature>
<dbReference type="Gene3D" id="3.90.550.10">
    <property type="entry name" value="Spore Coat Polysaccharide Biosynthesis Protein SpsA, Chain A"/>
    <property type="match status" value="1"/>
</dbReference>